<evidence type="ECO:0000313" key="10">
    <source>
        <dbReference type="Proteomes" id="UP001157974"/>
    </source>
</evidence>
<dbReference type="InterPro" id="IPR038664">
    <property type="entry name" value="Gar1/Naf1_Cbf5-bd_sf"/>
</dbReference>
<evidence type="ECO:0000256" key="2">
    <source>
        <dbReference type="ARBA" id="ARBA00022517"/>
    </source>
</evidence>
<keyword evidence="3 8" id="KW-0698">rRNA processing</keyword>
<protein>
    <recommendedName>
        <fullName evidence="8">H/ACA ribonucleoprotein complex subunit</fullName>
    </recommendedName>
</protein>
<dbReference type="InterPro" id="IPR009000">
    <property type="entry name" value="Transl_B-barrel_sf"/>
</dbReference>
<gene>
    <name evidence="9" type="ORF">NDN08_008267</name>
</gene>
<dbReference type="Gene3D" id="2.40.10.230">
    <property type="entry name" value="Probable tRNA pseudouridine synthase domain"/>
    <property type="match status" value="1"/>
</dbReference>
<dbReference type="InterPro" id="IPR007504">
    <property type="entry name" value="H/ACA_rnp_Gar1/Naf1"/>
</dbReference>
<dbReference type="GO" id="GO:0034513">
    <property type="term" value="F:box H/ACA snoRNA binding"/>
    <property type="evidence" value="ECO:0007669"/>
    <property type="project" value="TreeGrafter"/>
</dbReference>
<proteinExistence type="inferred from homology"/>
<evidence type="ECO:0000256" key="6">
    <source>
        <dbReference type="ARBA" id="ARBA00023274"/>
    </source>
</evidence>
<evidence type="ECO:0000256" key="8">
    <source>
        <dbReference type="RuleBase" id="RU364004"/>
    </source>
</evidence>
<evidence type="ECO:0000313" key="9">
    <source>
        <dbReference type="EMBL" id="KAJ8908173.1"/>
    </source>
</evidence>
<keyword evidence="6 8" id="KW-0687">Ribonucleoprotein</keyword>
<sequence>MGQFMHPCEGEMIYQSTSEKVPYFNAPIYLENKSQIGKVEEILGPINGVMFSVKPSEGIIATSFKNGDKPRRAKRVLVEAAEEDEVVSEEVVAADGEVSADEEEGLVGDEAGSEVEADLVDLSVEAVEAVGEDFEGKYWTRESDSFPWRSTREIFCEV</sequence>
<evidence type="ECO:0000256" key="3">
    <source>
        <dbReference type="ARBA" id="ARBA00022552"/>
    </source>
</evidence>
<evidence type="ECO:0000256" key="7">
    <source>
        <dbReference type="ARBA" id="ARBA00038293"/>
    </source>
</evidence>
<comment type="subunit">
    <text evidence="8">Component of the small nucleolar ribonucleoprotein particles containing H/ACA-type snoRNAs (H/ACA snoRNPs).</text>
</comment>
<dbReference type="PANTHER" id="PTHR23237:SF6">
    <property type="entry name" value="H_ACA RIBONUCLEOPROTEIN COMPLEX SUBUNIT 1"/>
    <property type="match status" value="1"/>
</dbReference>
<keyword evidence="5 8" id="KW-0539">Nucleus</keyword>
<keyword evidence="2 8" id="KW-0690">Ribosome biogenesis</keyword>
<name>A0AAV8V2Q6_9RHOD</name>
<dbReference type="Pfam" id="PF04410">
    <property type="entry name" value="Gar1"/>
    <property type="match status" value="1"/>
</dbReference>
<evidence type="ECO:0000256" key="1">
    <source>
        <dbReference type="ARBA" id="ARBA00004604"/>
    </source>
</evidence>
<dbReference type="SUPFAM" id="SSF50447">
    <property type="entry name" value="Translation proteins"/>
    <property type="match status" value="1"/>
</dbReference>
<dbReference type="EMBL" id="JAMWBK010000002">
    <property type="protein sequence ID" value="KAJ8908173.1"/>
    <property type="molecule type" value="Genomic_DNA"/>
</dbReference>
<comment type="subcellular location">
    <subcellularLocation>
        <location evidence="1 8">Nucleus</location>
        <location evidence="1 8">Nucleolus</location>
    </subcellularLocation>
</comment>
<accession>A0AAV8V2Q6</accession>
<reference evidence="9 10" key="1">
    <citation type="journal article" date="2023" name="Nat. Commun.">
        <title>Origin of minicircular mitochondrial genomes in red algae.</title>
        <authorList>
            <person name="Lee Y."/>
            <person name="Cho C.H."/>
            <person name="Lee Y.M."/>
            <person name="Park S.I."/>
            <person name="Yang J.H."/>
            <person name="West J.A."/>
            <person name="Bhattacharya D."/>
            <person name="Yoon H.S."/>
        </authorList>
    </citation>
    <scope>NUCLEOTIDE SEQUENCE [LARGE SCALE GENOMIC DNA]</scope>
    <source>
        <strain evidence="9 10">CCMP1338</strain>
        <tissue evidence="9">Whole cell</tissue>
    </source>
</reference>
<dbReference type="GO" id="GO:0000454">
    <property type="term" value="P:snoRNA guided rRNA pseudouridine synthesis"/>
    <property type="evidence" value="ECO:0007669"/>
    <property type="project" value="TreeGrafter"/>
</dbReference>
<comment type="similarity">
    <text evidence="7 8">Belongs to the GAR1 family.</text>
</comment>
<organism evidence="9 10">
    <name type="scientific">Rhodosorus marinus</name>
    <dbReference type="NCBI Taxonomy" id="101924"/>
    <lineage>
        <taxon>Eukaryota</taxon>
        <taxon>Rhodophyta</taxon>
        <taxon>Stylonematophyceae</taxon>
        <taxon>Stylonematales</taxon>
        <taxon>Stylonemataceae</taxon>
        <taxon>Rhodosorus</taxon>
    </lineage>
</organism>
<comment type="function">
    <text evidence="8">Required for ribosome biogenesis. Part of a complex which catalyzes pseudouridylation of rRNA. This involves the isomerization of uridine such that the ribose is subsequently attached to C5, instead of the normal N1. Pseudouridine ("psi") residues may serve to stabilize the conformation of rRNAs.</text>
</comment>
<keyword evidence="10" id="KW-1185">Reference proteome</keyword>
<dbReference type="PANTHER" id="PTHR23237">
    <property type="entry name" value="NUCLEOLAR PROTEIN FAMILY A MEMBER 1 SNORNP PROTEIN GAR1"/>
    <property type="match status" value="1"/>
</dbReference>
<dbReference type="AlphaFoldDB" id="A0AAV8V2Q6"/>
<evidence type="ECO:0000256" key="5">
    <source>
        <dbReference type="ARBA" id="ARBA00023242"/>
    </source>
</evidence>
<dbReference type="Proteomes" id="UP001157974">
    <property type="component" value="Unassembled WGS sequence"/>
</dbReference>
<dbReference type="FunFam" id="2.40.10.230:FF:000001">
    <property type="entry name" value="H/ACA ribonucleoprotein complex subunit"/>
    <property type="match status" value="1"/>
</dbReference>
<comment type="caution">
    <text evidence="9">The sequence shown here is derived from an EMBL/GenBank/DDBJ whole genome shotgun (WGS) entry which is preliminary data.</text>
</comment>
<keyword evidence="4 8" id="KW-0694">RNA-binding</keyword>
<evidence type="ECO:0000256" key="4">
    <source>
        <dbReference type="ARBA" id="ARBA00022884"/>
    </source>
</evidence>
<dbReference type="GO" id="GO:0031429">
    <property type="term" value="C:box H/ACA snoRNP complex"/>
    <property type="evidence" value="ECO:0007669"/>
    <property type="project" value="TreeGrafter"/>
</dbReference>